<keyword evidence="2" id="KW-0813">Transport</keyword>
<feature type="transmembrane region" description="Helical" evidence="6">
    <location>
        <begin position="111"/>
        <end position="133"/>
    </location>
</feature>
<dbReference type="EMBL" id="CP011974">
    <property type="protein sequence ID" value="AKO91833.1"/>
    <property type="molecule type" value="Genomic_DNA"/>
</dbReference>
<feature type="transmembrane region" description="Helical" evidence="6">
    <location>
        <begin position="20"/>
        <end position="41"/>
    </location>
</feature>
<reference evidence="9" key="2">
    <citation type="submission" date="2015-06" db="EMBL/GenBank/DDBJ databases">
        <title>Genome Sequence of Bacillus endophyticus and Analysis of its Companion Mechanism in the Ketogulonigenium vulgare-Bacillus strain Consortium.</title>
        <authorList>
            <person name="Jia N."/>
            <person name="Du J."/>
            <person name="Ding M.-Z."/>
            <person name="Gao F."/>
            <person name="Yuan Y.-J."/>
        </authorList>
    </citation>
    <scope>NUCLEOTIDE SEQUENCE [LARGE SCALE GENOMIC DNA]</scope>
    <source>
        <strain evidence="9">Hbe603</strain>
    </source>
</reference>
<dbReference type="KEGG" id="beo:BEH_06760"/>
<dbReference type="PROSITE" id="PS50850">
    <property type="entry name" value="MFS"/>
    <property type="match status" value="1"/>
</dbReference>
<feature type="transmembrane region" description="Helical" evidence="6">
    <location>
        <begin position="176"/>
        <end position="192"/>
    </location>
</feature>
<feature type="transmembrane region" description="Helical" evidence="6">
    <location>
        <begin position="253"/>
        <end position="273"/>
    </location>
</feature>
<proteinExistence type="predicted"/>
<organism evidence="8 9">
    <name type="scientific">Priestia filamentosa</name>
    <dbReference type="NCBI Taxonomy" id="1402861"/>
    <lineage>
        <taxon>Bacteria</taxon>
        <taxon>Bacillati</taxon>
        <taxon>Bacillota</taxon>
        <taxon>Bacilli</taxon>
        <taxon>Bacillales</taxon>
        <taxon>Bacillaceae</taxon>
        <taxon>Priestia</taxon>
    </lineage>
</organism>
<keyword evidence="4 6" id="KW-1133">Transmembrane helix</keyword>
<keyword evidence="5 6" id="KW-0472">Membrane</keyword>
<dbReference type="Pfam" id="PF07690">
    <property type="entry name" value="MFS_1"/>
    <property type="match status" value="1"/>
</dbReference>
<evidence type="ECO:0000313" key="9">
    <source>
        <dbReference type="Proteomes" id="UP000036202"/>
    </source>
</evidence>
<dbReference type="Gene3D" id="1.20.1250.20">
    <property type="entry name" value="MFS general substrate transporter like domains"/>
    <property type="match status" value="1"/>
</dbReference>
<evidence type="ECO:0000256" key="3">
    <source>
        <dbReference type="ARBA" id="ARBA00022692"/>
    </source>
</evidence>
<evidence type="ECO:0000256" key="1">
    <source>
        <dbReference type="ARBA" id="ARBA00004651"/>
    </source>
</evidence>
<dbReference type="SUPFAM" id="SSF103473">
    <property type="entry name" value="MFS general substrate transporter"/>
    <property type="match status" value="1"/>
</dbReference>
<feature type="domain" description="Major facilitator superfamily (MFS) profile" evidence="7">
    <location>
        <begin position="22"/>
        <end position="434"/>
    </location>
</feature>
<evidence type="ECO:0000259" key="7">
    <source>
        <dbReference type="PROSITE" id="PS50850"/>
    </source>
</evidence>
<keyword evidence="3 6" id="KW-0812">Transmembrane</keyword>
<dbReference type="AlphaFoldDB" id="A0A0H4KU69"/>
<feature type="transmembrane region" description="Helical" evidence="6">
    <location>
        <begin position="344"/>
        <end position="364"/>
    </location>
</feature>
<comment type="subcellular location">
    <subcellularLocation>
        <location evidence="1">Cell membrane</location>
        <topology evidence="1">Multi-pass membrane protein</topology>
    </subcellularLocation>
</comment>
<feature type="transmembrane region" description="Helical" evidence="6">
    <location>
        <begin position="61"/>
        <end position="80"/>
    </location>
</feature>
<dbReference type="GO" id="GO:0005886">
    <property type="term" value="C:plasma membrane"/>
    <property type="evidence" value="ECO:0007669"/>
    <property type="project" value="UniProtKB-SubCell"/>
</dbReference>
<evidence type="ECO:0000256" key="2">
    <source>
        <dbReference type="ARBA" id="ARBA00022448"/>
    </source>
</evidence>
<feature type="transmembrane region" description="Helical" evidence="6">
    <location>
        <begin position="410"/>
        <end position="429"/>
    </location>
</feature>
<dbReference type="OrthoDB" id="9787026at2"/>
<dbReference type="InterPro" id="IPR020846">
    <property type="entry name" value="MFS_dom"/>
</dbReference>
<evidence type="ECO:0000256" key="5">
    <source>
        <dbReference type="ARBA" id="ARBA00023136"/>
    </source>
</evidence>
<dbReference type="PANTHER" id="PTHR23508:SF10">
    <property type="entry name" value="CARBOXYLIC ACID TRANSPORTER PROTEIN HOMOLOG"/>
    <property type="match status" value="1"/>
</dbReference>
<dbReference type="InterPro" id="IPR036259">
    <property type="entry name" value="MFS_trans_sf"/>
</dbReference>
<evidence type="ECO:0000313" key="8">
    <source>
        <dbReference type="EMBL" id="AKO91833.1"/>
    </source>
</evidence>
<dbReference type="Proteomes" id="UP000036202">
    <property type="component" value="Chromosome"/>
</dbReference>
<feature type="transmembrane region" description="Helical" evidence="6">
    <location>
        <begin position="320"/>
        <end position="338"/>
    </location>
</feature>
<keyword evidence="9" id="KW-1185">Reference proteome</keyword>
<name>A0A0H4KU69_9BACI</name>
<dbReference type="PANTHER" id="PTHR23508">
    <property type="entry name" value="CARBOXYLIC ACID TRANSPORTER PROTEIN HOMOLOG"/>
    <property type="match status" value="1"/>
</dbReference>
<dbReference type="InterPro" id="IPR011701">
    <property type="entry name" value="MFS"/>
</dbReference>
<evidence type="ECO:0000256" key="6">
    <source>
        <dbReference type="SAM" id="Phobius"/>
    </source>
</evidence>
<protein>
    <submittedName>
        <fullName evidence="8">MFS transporter</fullName>
    </submittedName>
</protein>
<feature type="transmembrane region" description="Helical" evidence="6">
    <location>
        <begin position="385"/>
        <end position="404"/>
    </location>
</feature>
<dbReference type="CDD" id="cd17365">
    <property type="entry name" value="MFS_PcaK_like"/>
    <property type="match status" value="1"/>
</dbReference>
<feature type="transmembrane region" description="Helical" evidence="6">
    <location>
        <begin position="87"/>
        <end position="105"/>
    </location>
</feature>
<dbReference type="RefSeq" id="WP_046216832.1">
    <property type="nucleotide sequence ID" value="NZ_CP011974.1"/>
</dbReference>
<dbReference type="PATRIC" id="fig|135735.6.peg.1358"/>
<accession>A0A0H4KU69</accession>
<reference evidence="8 9" key="1">
    <citation type="journal article" date="2015" name="PLoS ONE">
        <title>Genome Sequence of Bacillus endophyticus and Analysis of Its Companion Mechanism in the Ketogulonigenium vulgare-Bacillus Strain Consortium.</title>
        <authorList>
            <person name="Jia N."/>
            <person name="Du J."/>
            <person name="Ding M.Z."/>
            <person name="Gao F."/>
            <person name="Yuan Y.J."/>
        </authorList>
    </citation>
    <scope>NUCLEOTIDE SEQUENCE [LARGE SCALE GENOMIC DNA]</scope>
    <source>
        <strain evidence="8 9">Hbe603</strain>
    </source>
</reference>
<sequence length="457" mass="49932">MRSIVASDVVAASKFNRFHLLVFLWCFYAIGFDGYDIAMYGVGLPWMMEEWNISSVQAGAVGSYSLFGMLVGALILASVADKLGRKNVIVLCMFLFSVFTLGAGLAPNITWFTVMRFTASIGMGGLMPNAISLMTEYSPKKNRAFIVAIMYVGYALGGIMASLIGMYIVPHTDWRMLYYIGIIPLITLPLFMKQFPESITYYLARKQVGKVVGILNKVHPTGNYKETDDYKLKEAEEGAKGSPVKKLFTDKRAFSTVSIWIAVFCTLMMAYGLNTWLPKMMQDTGFSITSSLSFNLVLCVGQILGSVVGGYLAEKIGHRKILVSLFFLGAITFVALSMTSNVIALYFLIAIGGACTVGAMNLGNPYITEYYPRAIRATGIGYAQASGRIGSILAPTLIAMLMATGMNPNVLFATFAVPSLIAALGYILIQEKYGSFDKLVEEDNEGVETKEEITIVP</sequence>
<gene>
    <name evidence="8" type="ORF">BEH_06760</name>
</gene>
<feature type="transmembrane region" description="Helical" evidence="6">
    <location>
        <begin position="293"/>
        <end position="313"/>
    </location>
</feature>
<dbReference type="GO" id="GO:0046943">
    <property type="term" value="F:carboxylic acid transmembrane transporter activity"/>
    <property type="evidence" value="ECO:0007669"/>
    <property type="project" value="TreeGrafter"/>
</dbReference>
<evidence type="ECO:0000256" key="4">
    <source>
        <dbReference type="ARBA" id="ARBA00022989"/>
    </source>
</evidence>
<feature type="transmembrane region" description="Helical" evidence="6">
    <location>
        <begin position="145"/>
        <end position="170"/>
    </location>
</feature>